<evidence type="ECO:0000256" key="10">
    <source>
        <dbReference type="RuleBase" id="RU361139"/>
    </source>
</evidence>
<comment type="function">
    <text evidence="8">The pyruvate dehydrogenase complex catalyzes the overall conversion of pyruvate to acetyl-CoA and CO(2). It contains multiple copies of three enzymatic components: pyruvate dehydrogenase (E1), dihydrolipoamide acetyltransferase (E2) and lipoamide dehydrogenase (E3).</text>
</comment>
<proteinExistence type="predicted"/>
<keyword evidence="7 10" id="KW-0670">Pyruvate</keyword>
<feature type="domain" description="Dehydrogenase E1 component" evidence="11">
    <location>
        <begin position="47"/>
        <end position="344"/>
    </location>
</feature>
<dbReference type="InterPro" id="IPR001017">
    <property type="entry name" value="DH_E1"/>
</dbReference>
<dbReference type="InterPro" id="IPR029061">
    <property type="entry name" value="THDP-binding"/>
</dbReference>
<keyword evidence="13" id="KW-1185">Reference proteome</keyword>
<evidence type="ECO:0000256" key="4">
    <source>
        <dbReference type="ARBA" id="ARBA00014159"/>
    </source>
</evidence>
<evidence type="ECO:0000256" key="9">
    <source>
        <dbReference type="ARBA" id="ARBA00051231"/>
    </source>
</evidence>
<evidence type="ECO:0000256" key="8">
    <source>
        <dbReference type="ARBA" id="ARBA00025211"/>
    </source>
</evidence>
<reference evidence="12 13" key="1">
    <citation type="submission" date="2021-08" db="EMBL/GenBank/DDBJ databases">
        <title>Comparative Genomics Analysis of the Genus Qipengyuania Reveals Extensive Genetic Diversity and Metabolic Versatility, Including the Description of Fifteen Novel Species.</title>
        <authorList>
            <person name="Liu Y."/>
        </authorList>
    </citation>
    <scope>NUCLEOTIDE SEQUENCE [LARGE SCALE GENOMIC DNA]</scope>
    <source>
        <strain evidence="12 13">1NDH13</strain>
    </source>
</reference>
<dbReference type="InterPro" id="IPR017597">
    <property type="entry name" value="Pyrv_DH_E1_asu_subgrp-y"/>
</dbReference>
<dbReference type="RefSeq" id="WP_221425089.1">
    <property type="nucleotide sequence ID" value="NZ_CP081295.1"/>
</dbReference>
<dbReference type="Gene3D" id="3.40.50.970">
    <property type="match status" value="1"/>
</dbReference>
<dbReference type="SUPFAM" id="SSF52518">
    <property type="entry name" value="Thiamin diphosphate-binding fold (THDP-binding)"/>
    <property type="match status" value="1"/>
</dbReference>
<dbReference type="Proteomes" id="UP000824281">
    <property type="component" value="Chromosome"/>
</dbReference>
<evidence type="ECO:0000256" key="7">
    <source>
        <dbReference type="ARBA" id="ARBA00023317"/>
    </source>
</evidence>
<evidence type="ECO:0000256" key="1">
    <source>
        <dbReference type="ARBA" id="ARBA00001964"/>
    </source>
</evidence>
<evidence type="ECO:0000256" key="2">
    <source>
        <dbReference type="ARBA" id="ARBA00011870"/>
    </source>
</evidence>
<accession>A0ABX8ZPM9</accession>
<dbReference type="EMBL" id="CP081295">
    <property type="protein sequence ID" value="QZD89608.1"/>
    <property type="molecule type" value="Genomic_DNA"/>
</dbReference>
<dbReference type="Pfam" id="PF00676">
    <property type="entry name" value="E1_dh"/>
    <property type="match status" value="1"/>
</dbReference>
<dbReference type="CDD" id="cd02000">
    <property type="entry name" value="TPP_E1_PDC_ADC_BCADC"/>
    <property type="match status" value="1"/>
</dbReference>
<protein>
    <recommendedName>
        <fullName evidence="4 10">Pyruvate dehydrogenase E1 component subunit alpha</fullName>
        <ecNumber evidence="3 10">1.2.4.1</ecNumber>
    </recommendedName>
</protein>
<dbReference type="InterPro" id="IPR050642">
    <property type="entry name" value="PDH_E1_Alpha_Subunit"/>
</dbReference>
<keyword evidence="6 10" id="KW-0786">Thiamine pyrophosphate</keyword>
<evidence type="ECO:0000256" key="3">
    <source>
        <dbReference type="ARBA" id="ARBA00012281"/>
    </source>
</evidence>
<evidence type="ECO:0000256" key="5">
    <source>
        <dbReference type="ARBA" id="ARBA00023002"/>
    </source>
</evidence>
<dbReference type="NCBIfam" id="TIGR03182">
    <property type="entry name" value="PDH_E1_alph_y"/>
    <property type="match status" value="1"/>
</dbReference>
<comment type="subunit">
    <text evidence="2 10">Heterodimer of an alpha and a beta chain.</text>
</comment>
<evidence type="ECO:0000256" key="6">
    <source>
        <dbReference type="ARBA" id="ARBA00023052"/>
    </source>
</evidence>
<evidence type="ECO:0000313" key="12">
    <source>
        <dbReference type="EMBL" id="QZD89608.1"/>
    </source>
</evidence>
<keyword evidence="5 10" id="KW-0560">Oxidoreductase</keyword>
<name>A0ABX8ZPM9_9SPHN</name>
<comment type="catalytic activity">
    <reaction evidence="9 10">
        <text>N(6)-[(R)-lipoyl]-L-lysyl-[protein] + pyruvate + H(+) = N(6)-[(R)-S(8)-acetyldihydrolipoyl]-L-lysyl-[protein] + CO2</text>
        <dbReference type="Rhea" id="RHEA:19189"/>
        <dbReference type="Rhea" id="RHEA-COMP:10474"/>
        <dbReference type="Rhea" id="RHEA-COMP:10478"/>
        <dbReference type="ChEBI" id="CHEBI:15361"/>
        <dbReference type="ChEBI" id="CHEBI:15378"/>
        <dbReference type="ChEBI" id="CHEBI:16526"/>
        <dbReference type="ChEBI" id="CHEBI:83099"/>
        <dbReference type="ChEBI" id="CHEBI:83111"/>
        <dbReference type="EC" id="1.2.4.1"/>
    </reaction>
</comment>
<evidence type="ECO:0000259" key="11">
    <source>
        <dbReference type="Pfam" id="PF00676"/>
    </source>
</evidence>
<organism evidence="12 13">
    <name type="scientific">Qipengyuania aurantiaca</name>
    <dbReference type="NCBI Taxonomy" id="2867233"/>
    <lineage>
        <taxon>Bacteria</taxon>
        <taxon>Pseudomonadati</taxon>
        <taxon>Pseudomonadota</taxon>
        <taxon>Alphaproteobacteria</taxon>
        <taxon>Sphingomonadales</taxon>
        <taxon>Erythrobacteraceae</taxon>
        <taxon>Qipengyuania</taxon>
    </lineage>
</organism>
<evidence type="ECO:0000313" key="13">
    <source>
        <dbReference type="Proteomes" id="UP000824281"/>
    </source>
</evidence>
<gene>
    <name evidence="10 12" type="primary">pdhA</name>
    <name evidence="12" type="ORF">K3148_12495</name>
</gene>
<dbReference type="PANTHER" id="PTHR11516:SF60">
    <property type="entry name" value="PYRUVATE DEHYDROGENASE E1 COMPONENT SUBUNIT ALPHA"/>
    <property type="match status" value="1"/>
</dbReference>
<dbReference type="EC" id="1.2.4.1" evidence="3 10"/>
<comment type="cofactor">
    <cofactor evidence="1 10">
        <name>thiamine diphosphate</name>
        <dbReference type="ChEBI" id="CHEBI:58937"/>
    </cofactor>
</comment>
<dbReference type="PANTHER" id="PTHR11516">
    <property type="entry name" value="PYRUVATE DEHYDROGENASE E1 COMPONENT, ALPHA SUBUNIT BACTERIAL AND ORGANELLAR"/>
    <property type="match status" value="1"/>
</dbReference>
<sequence>MAKAPKKEAPRSPSENPDFALHSLQEELEKYKRYDASGDQLRHFYEQMLLIRRFEERAGQLYGLGLIGGFCHLYIGQEAVAVGLQSALTEKLDSVITGYRDHGHMLAYGIDPKVIMAELTGREAGISKGKGGSMHMFSTEHKFYGGHGIVGAQVALGGGLALAHQYNEDGGLCLAYFGDGAANQGQVYETFNMAALWKLPIVFVIENNQYAMGTAVSRSSAETEFYRRGTAFRIPGMKVNGMDVLEVRQAAEIAFKHVREGRGPVLMECETYRYRGHSMSDPAKYRTREEVQDVKEHKDPIEGLKKILIEQGNSEEDLKAIDKGIRKVVSEAADFAENSPEPDPSELYTDVLVEEY</sequence>